<feature type="domain" description="ABC3 transporter permease C-terminal" evidence="7">
    <location>
        <begin position="60"/>
        <end position="175"/>
    </location>
</feature>
<evidence type="ECO:0000256" key="4">
    <source>
        <dbReference type="ARBA" id="ARBA00022989"/>
    </source>
</evidence>
<evidence type="ECO:0000256" key="5">
    <source>
        <dbReference type="ARBA" id="ARBA00023136"/>
    </source>
</evidence>
<evidence type="ECO:0000256" key="2">
    <source>
        <dbReference type="ARBA" id="ARBA00022475"/>
    </source>
</evidence>
<dbReference type="InterPro" id="IPR038766">
    <property type="entry name" value="Membrane_comp_ABC_pdt"/>
</dbReference>
<keyword evidence="3 6" id="KW-0812">Transmembrane</keyword>
<evidence type="ECO:0000256" key="6">
    <source>
        <dbReference type="SAM" id="Phobius"/>
    </source>
</evidence>
<evidence type="ECO:0000259" key="7">
    <source>
        <dbReference type="Pfam" id="PF02687"/>
    </source>
</evidence>
<dbReference type="AlphaFoldDB" id="A0A9D2FKP6"/>
<feature type="transmembrane region" description="Helical" evidence="6">
    <location>
        <begin position="60"/>
        <end position="78"/>
    </location>
</feature>
<keyword evidence="5 6" id="KW-0472">Membrane</keyword>
<evidence type="ECO:0000313" key="9">
    <source>
        <dbReference type="Proteomes" id="UP000824105"/>
    </source>
</evidence>
<dbReference type="EMBL" id="DXBF01000054">
    <property type="protein sequence ID" value="HIZ62326.1"/>
    <property type="molecule type" value="Genomic_DNA"/>
</dbReference>
<dbReference type="GO" id="GO:0005886">
    <property type="term" value="C:plasma membrane"/>
    <property type="evidence" value="ECO:0007669"/>
    <property type="project" value="UniProtKB-SubCell"/>
</dbReference>
<keyword evidence="2" id="KW-1003">Cell membrane</keyword>
<feature type="transmembrane region" description="Helical" evidence="6">
    <location>
        <begin position="109"/>
        <end position="131"/>
    </location>
</feature>
<proteinExistence type="predicted"/>
<organism evidence="8 9">
    <name type="scientific">Candidatus Gemmiger avistercoris</name>
    <dbReference type="NCBI Taxonomy" id="2838606"/>
    <lineage>
        <taxon>Bacteria</taxon>
        <taxon>Bacillati</taxon>
        <taxon>Bacillota</taxon>
        <taxon>Clostridia</taxon>
        <taxon>Eubacteriales</taxon>
        <taxon>Gemmiger</taxon>
    </lineage>
</organism>
<feature type="transmembrane region" description="Helical" evidence="6">
    <location>
        <begin position="151"/>
        <end position="173"/>
    </location>
</feature>
<reference evidence="8" key="2">
    <citation type="submission" date="2021-04" db="EMBL/GenBank/DDBJ databases">
        <authorList>
            <person name="Gilroy R."/>
        </authorList>
    </citation>
    <scope>NUCLEOTIDE SEQUENCE</scope>
    <source>
        <strain evidence="8">CHK188-11489</strain>
    </source>
</reference>
<reference evidence="8" key="1">
    <citation type="journal article" date="2021" name="PeerJ">
        <title>Extensive microbial diversity within the chicken gut microbiome revealed by metagenomics and culture.</title>
        <authorList>
            <person name="Gilroy R."/>
            <person name="Ravi A."/>
            <person name="Getino M."/>
            <person name="Pursley I."/>
            <person name="Horton D.L."/>
            <person name="Alikhan N.F."/>
            <person name="Baker D."/>
            <person name="Gharbi K."/>
            <person name="Hall N."/>
            <person name="Watson M."/>
            <person name="Adriaenssens E.M."/>
            <person name="Foster-Nyarko E."/>
            <person name="Jarju S."/>
            <person name="Secka A."/>
            <person name="Antonio M."/>
            <person name="Oren A."/>
            <person name="Chaudhuri R.R."/>
            <person name="La Ragione R."/>
            <person name="Hildebrand F."/>
            <person name="Pallen M.J."/>
        </authorList>
    </citation>
    <scope>NUCLEOTIDE SEQUENCE</scope>
    <source>
        <strain evidence="8">CHK188-11489</strain>
    </source>
</reference>
<evidence type="ECO:0000256" key="1">
    <source>
        <dbReference type="ARBA" id="ARBA00004651"/>
    </source>
</evidence>
<sequence length="189" mass="21144">MFQRPFWRSHIISDPGLSQSVEAGLENIVAGNAYLGLDTMAAKAEYFEQVDAVGFGSFQILSWLILLFGVVNLINTTLSNQMARRRENSIFRAVGLTQRQLYQMIVCEGLCYALTAAMMTLLVGVPVSLLACRAVSAMTYGGKIVAYRFPFLEMGLFLLALFGLELILSLWTIRRQKKCSLIEEMRALE</sequence>
<gene>
    <name evidence="8" type="ORF">H9724_06115</name>
</gene>
<comment type="caution">
    <text evidence="8">The sequence shown here is derived from an EMBL/GenBank/DDBJ whole genome shotgun (WGS) entry which is preliminary data.</text>
</comment>
<dbReference type="PANTHER" id="PTHR30287:SF2">
    <property type="entry name" value="BLL1001 PROTEIN"/>
    <property type="match status" value="1"/>
</dbReference>
<evidence type="ECO:0000313" key="8">
    <source>
        <dbReference type="EMBL" id="HIZ62326.1"/>
    </source>
</evidence>
<dbReference type="Proteomes" id="UP000824105">
    <property type="component" value="Unassembled WGS sequence"/>
</dbReference>
<dbReference type="PANTHER" id="PTHR30287">
    <property type="entry name" value="MEMBRANE COMPONENT OF PREDICTED ABC SUPERFAMILY METABOLITE UPTAKE TRANSPORTER"/>
    <property type="match status" value="1"/>
</dbReference>
<dbReference type="Pfam" id="PF02687">
    <property type="entry name" value="FtsX"/>
    <property type="match status" value="1"/>
</dbReference>
<name>A0A9D2FKP6_9FIRM</name>
<evidence type="ECO:0000256" key="3">
    <source>
        <dbReference type="ARBA" id="ARBA00022692"/>
    </source>
</evidence>
<dbReference type="InterPro" id="IPR003838">
    <property type="entry name" value="ABC3_permease_C"/>
</dbReference>
<protein>
    <submittedName>
        <fullName evidence="8">ABC transporter permease</fullName>
    </submittedName>
</protein>
<accession>A0A9D2FKP6</accession>
<comment type="subcellular location">
    <subcellularLocation>
        <location evidence="1">Cell membrane</location>
        <topology evidence="1">Multi-pass membrane protein</topology>
    </subcellularLocation>
</comment>
<keyword evidence="4 6" id="KW-1133">Transmembrane helix</keyword>